<keyword evidence="6 10" id="KW-0472">Membrane</keyword>
<protein>
    <submittedName>
        <fullName evidence="11">Flagellar biosynthesis protein, FliO</fullName>
    </submittedName>
</protein>
<evidence type="ECO:0000313" key="12">
    <source>
        <dbReference type="Proteomes" id="UP000182108"/>
    </source>
</evidence>
<evidence type="ECO:0000256" key="2">
    <source>
        <dbReference type="ARBA" id="ARBA00004236"/>
    </source>
</evidence>
<dbReference type="EMBL" id="CYHH01000005">
    <property type="protein sequence ID" value="CUB07111.1"/>
    <property type="molecule type" value="Genomic_DNA"/>
</dbReference>
<feature type="region of interest" description="Disordered" evidence="9">
    <location>
        <begin position="93"/>
        <end position="117"/>
    </location>
</feature>
<accession>A0A0K6IVH4</accession>
<dbReference type="RefSeq" id="WP_055423416.1">
    <property type="nucleotide sequence ID" value="NZ_CYHH01000005.1"/>
</dbReference>
<dbReference type="OrthoDB" id="5741235at2"/>
<keyword evidence="11" id="KW-0966">Cell projection</keyword>
<name>A0A0K6IVH4_9PROT</name>
<dbReference type="GO" id="GO:0044781">
    <property type="term" value="P:bacterial-type flagellum organization"/>
    <property type="evidence" value="ECO:0007669"/>
    <property type="project" value="InterPro"/>
</dbReference>
<organism evidence="11 12">
    <name type="scientific">Tepidiphilus thermophilus</name>
    <dbReference type="NCBI Taxonomy" id="876478"/>
    <lineage>
        <taxon>Bacteria</taxon>
        <taxon>Pseudomonadati</taxon>
        <taxon>Pseudomonadota</taxon>
        <taxon>Hydrogenophilia</taxon>
        <taxon>Hydrogenophilales</taxon>
        <taxon>Hydrogenophilaceae</taxon>
        <taxon>Tepidiphilus</taxon>
    </lineage>
</organism>
<dbReference type="InterPro" id="IPR022781">
    <property type="entry name" value="Flagellar_biosynth_FliO"/>
</dbReference>
<keyword evidence="11" id="KW-0969">Cilium</keyword>
<keyword evidence="4 10" id="KW-0812">Transmembrane</keyword>
<keyword evidence="3" id="KW-1003">Cell membrane</keyword>
<evidence type="ECO:0000256" key="3">
    <source>
        <dbReference type="ARBA" id="ARBA00022475"/>
    </source>
</evidence>
<keyword evidence="7" id="KW-0975">Bacterial flagellum</keyword>
<keyword evidence="12" id="KW-1185">Reference proteome</keyword>
<reference evidence="12" key="1">
    <citation type="submission" date="2015-08" db="EMBL/GenBank/DDBJ databases">
        <authorList>
            <person name="Babu N.S."/>
            <person name="Beckwith C.J."/>
            <person name="Beseler K.G."/>
            <person name="Brison A."/>
            <person name="Carone J.V."/>
            <person name="Caskin T.P."/>
            <person name="Diamond M."/>
            <person name="Durham M.E."/>
            <person name="Foxe J.M."/>
            <person name="Go M."/>
            <person name="Henderson B.A."/>
            <person name="Jones I.B."/>
            <person name="McGettigan J.A."/>
            <person name="Micheletti S.J."/>
            <person name="Nasrallah M.E."/>
            <person name="Ortiz D."/>
            <person name="Piller C.R."/>
            <person name="Privatt S.R."/>
            <person name="Schneider S.L."/>
            <person name="Sharp S."/>
            <person name="Smith T.C."/>
            <person name="Stanton J.D."/>
            <person name="Ullery H.E."/>
            <person name="Wilson R.J."/>
            <person name="Serrano M.G."/>
            <person name="Buck G."/>
            <person name="Lee V."/>
            <person name="Wang Y."/>
            <person name="Carvalho R."/>
            <person name="Voegtly L."/>
            <person name="Shi R."/>
            <person name="Duckworth R."/>
            <person name="Johnson A."/>
            <person name="Loviza R."/>
            <person name="Walstead R."/>
            <person name="Shah Z."/>
            <person name="Kiflezghi M."/>
            <person name="Wade K."/>
            <person name="Ball S.L."/>
            <person name="Bradley K.W."/>
            <person name="Asai D.J."/>
            <person name="Bowman C.A."/>
            <person name="Russell D.A."/>
            <person name="Pope W.H."/>
            <person name="Jacobs-Sera D."/>
            <person name="Hendrix R.W."/>
            <person name="Hatfull G.F."/>
        </authorList>
    </citation>
    <scope>NUCLEOTIDE SEQUENCE [LARGE SCALE GENOMIC DNA]</scope>
    <source>
        <strain evidence="12">JCM 19170</strain>
    </source>
</reference>
<dbReference type="AlphaFoldDB" id="A0A0K6IVH4"/>
<feature type="transmembrane region" description="Helical" evidence="10">
    <location>
        <begin position="12"/>
        <end position="30"/>
    </location>
</feature>
<gene>
    <name evidence="11" type="ORF">Ga0061068_10510</name>
</gene>
<evidence type="ECO:0000313" key="11">
    <source>
        <dbReference type="EMBL" id="CUB07111.1"/>
    </source>
</evidence>
<dbReference type="Proteomes" id="UP000182108">
    <property type="component" value="Unassembled WGS sequence"/>
</dbReference>
<comment type="similarity">
    <text evidence="8">Belongs to the FliO/MopB family.</text>
</comment>
<keyword evidence="5 10" id="KW-1133">Transmembrane helix</keyword>
<comment type="subcellular location">
    <subcellularLocation>
        <location evidence="1">Bacterial flagellum basal body</location>
    </subcellularLocation>
    <subcellularLocation>
        <location evidence="2">Cell membrane</location>
    </subcellularLocation>
</comment>
<evidence type="ECO:0000256" key="10">
    <source>
        <dbReference type="SAM" id="Phobius"/>
    </source>
</evidence>
<evidence type="ECO:0000256" key="6">
    <source>
        <dbReference type="ARBA" id="ARBA00023136"/>
    </source>
</evidence>
<sequence>MTTDWIHPITQLALGLGITAIALWAAFATLRRLQRRQGGRVGLSILGAIAVGTRERVVLLEAEGVRLLLGVTPNTITLLQRLPDHPSSFADRLAAAIDEGNTDPPSPPPAAKQGANQ</sequence>
<evidence type="ECO:0000256" key="5">
    <source>
        <dbReference type="ARBA" id="ARBA00022989"/>
    </source>
</evidence>
<evidence type="ECO:0000256" key="4">
    <source>
        <dbReference type="ARBA" id="ARBA00022692"/>
    </source>
</evidence>
<dbReference type="PANTHER" id="PTHR38766:SF1">
    <property type="entry name" value="FLAGELLAR PROTEIN FLIO"/>
    <property type="match status" value="1"/>
</dbReference>
<evidence type="ECO:0000256" key="9">
    <source>
        <dbReference type="SAM" id="MobiDB-lite"/>
    </source>
</evidence>
<dbReference type="InterPro" id="IPR052205">
    <property type="entry name" value="FliO/MopB"/>
</dbReference>
<dbReference type="Pfam" id="PF04347">
    <property type="entry name" value="FliO"/>
    <property type="match status" value="1"/>
</dbReference>
<evidence type="ECO:0000256" key="1">
    <source>
        <dbReference type="ARBA" id="ARBA00004117"/>
    </source>
</evidence>
<dbReference type="GO" id="GO:0005886">
    <property type="term" value="C:plasma membrane"/>
    <property type="evidence" value="ECO:0007669"/>
    <property type="project" value="UniProtKB-SubCell"/>
</dbReference>
<proteinExistence type="inferred from homology"/>
<evidence type="ECO:0000256" key="8">
    <source>
        <dbReference type="ARBA" id="ARBA00037937"/>
    </source>
</evidence>
<evidence type="ECO:0000256" key="7">
    <source>
        <dbReference type="ARBA" id="ARBA00023143"/>
    </source>
</evidence>
<dbReference type="PANTHER" id="PTHR38766">
    <property type="entry name" value="FLAGELLAR PROTEIN FLIO"/>
    <property type="match status" value="1"/>
</dbReference>
<keyword evidence="11" id="KW-0282">Flagellum</keyword>
<dbReference type="GO" id="GO:0009425">
    <property type="term" value="C:bacterial-type flagellum basal body"/>
    <property type="evidence" value="ECO:0007669"/>
    <property type="project" value="UniProtKB-SubCell"/>
</dbReference>